<accession>A0A2U1TVW7</accession>
<dbReference type="InterPro" id="IPR018313">
    <property type="entry name" value="SBP_3_CS"/>
</dbReference>
<comment type="caution">
    <text evidence="7">The sequence shown here is derived from an EMBL/GenBank/DDBJ whole genome shotgun (WGS) entry which is preliminary data.</text>
</comment>
<dbReference type="InterPro" id="IPR001638">
    <property type="entry name" value="Solute-binding_3/MltF_N"/>
</dbReference>
<dbReference type="PROSITE" id="PS01039">
    <property type="entry name" value="SBP_BACTERIAL_3"/>
    <property type="match status" value="1"/>
</dbReference>
<keyword evidence="3 5" id="KW-0732">Signal</keyword>
<dbReference type="GO" id="GO:0030288">
    <property type="term" value="C:outer membrane-bounded periplasmic space"/>
    <property type="evidence" value="ECO:0007669"/>
    <property type="project" value="UniProtKB-ARBA"/>
</dbReference>
<dbReference type="SMART" id="SM00062">
    <property type="entry name" value="PBPb"/>
    <property type="match status" value="1"/>
</dbReference>
<dbReference type="CDD" id="cd13530">
    <property type="entry name" value="PBP2_peptides_like"/>
    <property type="match status" value="1"/>
</dbReference>
<evidence type="ECO:0000259" key="6">
    <source>
        <dbReference type="SMART" id="SM00062"/>
    </source>
</evidence>
<comment type="similarity">
    <text evidence="2 4">Belongs to the bacterial solute-binding protein 3 family.</text>
</comment>
<dbReference type="Gene3D" id="3.40.190.10">
    <property type="entry name" value="Periplasmic binding protein-like II"/>
    <property type="match status" value="2"/>
</dbReference>
<gene>
    <name evidence="7" type="ORF">B4923_06050</name>
</gene>
<dbReference type="Pfam" id="PF00497">
    <property type="entry name" value="SBP_bac_3"/>
    <property type="match status" value="1"/>
</dbReference>
<dbReference type="OrthoDB" id="8611212at2"/>
<evidence type="ECO:0000313" key="7">
    <source>
        <dbReference type="EMBL" id="PWC13519.1"/>
    </source>
</evidence>
<dbReference type="PANTHER" id="PTHR35936:SF17">
    <property type="entry name" value="ARGININE-BINDING EXTRACELLULAR PROTEIN ARTP"/>
    <property type="match status" value="1"/>
</dbReference>
<dbReference type="PANTHER" id="PTHR35936">
    <property type="entry name" value="MEMBRANE-BOUND LYTIC MUREIN TRANSGLYCOSYLASE F"/>
    <property type="match status" value="1"/>
</dbReference>
<evidence type="ECO:0000256" key="4">
    <source>
        <dbReference type="RuleBase" id="RU003744"/>
    </source>
</evidence>
<name>A0A2U1TVW7_9GAMM</name>
<dbReference type="RefSeq" id="WP_109053469.1">
    <property type="nucleotide sequence ID" value="NZ_QDKJ01000004.1"/>
</dbReference>
<dbReference type="EMBL" id="QDKJ01000004">
    <property type="protein sequence ID" value="PWC13519.1"/>
    <property type="molecule type" value="Genomic_DNA"/>
</dbReference>
<evidence type="ECO:0000256" key="3">
    <source>
        <dbReference type="ARBA" id="ARBA00022729"/>
    </source>
</evidence>
<dbReference type="Proteomes" id="UP000245138">
    <property type="component" value="Unassembled WGS sequence"/>
</dbReference>
<keyword evidence="8" id="KW-1185">Reference proteome</keyword>
<reference evidence="7 8" key="1">
    <citation type="submission" date="2018-04" db="EMBL/GenBank/DDBJ databases">
        <title>Brenneria corticis sp.nov.</title>
        <authorList>
            <person name="Li Y."/>
        </authorList>
    </citation>
    <scope>NUCLEOTIDE SEQUENCE [LARGE SCALE GENOMIC DNA]</scope>
    <source>
        <strain evidence="7 8">LMG 27715</strain>
    </source>
</reference>
<evidence type="ECO:0000313" key="8">
    <source>
        <dbReference type="Proteomes" id="UP000245138"/>
    </source>
</evidence>
<protein>
    <submittedName>
        <fullName evidence="7">Amino acid ABC transporter substrate-binding protein</fullName>
    </submittedName>
</protein>
<sequence length="275" mass="29359">MKNTTHNKKRSLHRTALALCSCLFGITSVQADAALKIGTDLTYPPYNYMDNGKPAGFDTEFMALVAKTLNTTPQFMDTRFANLIMGVNTSKFDVIASTLYVTPERAKQIDYIPYMKTGGVLLTLKAGNFTPTQPEMLCGKKVSSIQGAAWIGKLAEVSKTVCAKQGIGPIDVREFPTSPEASQAVLSHAVDAQFEDAAVARAAADKSGKLAVTSDILYPVVVGLGVKKGNAEQLQQLNDAVAKVLASSDYQSLLKQYNLTAPTAEDITSALAGTL</sequence>
<organism evidence="7 8">
    <name type="scientific">Brenneria roseae subsp. americana</name>
    <dbReference type="NCBI Taxonomy" id="1508507"/>
    <lineage>
        <taxon>Bacteria</taxon>
        <taxon>Pseudomonadati</taxon>
        <taxon>Pseudomonadota</taxon>
        <taxon>Gammaproteobacteria</taxon>
        <taxon>Enterobacterales</taxon>
        <taxon>Pectobacteriaceae</taxon>
        <taxon>Brenneria</taxon>
    </lineage>
</organism>
<dbReference type="SUPFAM" id="SSF53850">
    <property type="entry name" value="Periplasmic binding protein-like II"/>
    <property type="match status" value="1"/>
</dbReference>
<feature type="signal peptide" evidence="5">
    <location>
        <begin position="1"/>
        <end position="33"/>
    </location>
</feature>
<comment type="subcellular location">
    <subcellularLocation>
        <location evidence="1">Cell envelope</location>
    </subcellularLocation>
</comment>
<feature type="chain" id="PRO_5015682372" evidence="5">
    <location>
        <begin position="34"/>
        <end position="275"/>
    </location>
</feature>
<proteinExistence type="inferred from homology"/>
<dbReference type="AlphaFoldDB" id="A0A2U1TVW7"/>
<feature type="domain" description="Solute-binding protein family 3/N-terminal" evidence="6">
    <location>
        <begin position="34"/>
        <end position="261"/>
    </location>
</feature>
<evidence type="ECO:0000256" key="1">
    <source>
        <dbReference type="ARBA" id="ARBA00004196"/>
    </source>
</evidence>
<evidence type="ECO:0000256" key="5">
    <source>
        <dbReference type="SAM" id="SignalP"/>
    </source>
</evidence>
<evidence type="ECO:0000256" key="2">
    <source>
        <dbReference type="ARBA" id="ARBA00010333"/>
    </source>
</evidence>